<dbReference type="GO" id="GO:0003677">
    <property type="term" value="F:DNA binding"/>
    <property type="evidence" value="ECO:0007669"/>
    <property type="project" value="UniProtKB-KW"/>
</dbReference>
<dbReference type="InterPro" id="IPR011791">
    <property type="entry name" value="CadR-PbrR"/>
</dbReference>
<keyword evidence="1" id="KW-0238">DNA-binding</keyword>
<dbReference type="InterPro" id="IPR047057">
    <property type="entry name" value="MerR_fam"/>
</dbReference>
<dbReference type="AlphaFoldDB" id="A0A645EUK7"/>
<sequence>MPSLESGKLLQGQAMSDTLHCRIGEAARRSGVSAANIRYYEKEGLLPAQSRADNQYRLYNDDEVHRLRFVRLCRAMDMSLDEVRTLLALDQSSGSDAHAACATLDEHLSHVRTRLDELRTLESELLSLRGRCDGRGGHCHVIEALHERADAEPVPPPQAASHQARKRHV</sequence>
<gene>
    <name evidence="4" type="ORF">SDC9_152788</name>
</gene>
<dbReference type="PANTHER" id="PTHR30204:SF92">
    <property type="entry name" value="HTH-TYPE TRANSCRIPTIONAL REGULATOR ZNTR"/>
    <property type="match status" value="1"/>
</dbReference>
<dbReference type="EMBL" id="VSSQ01051440">
    <property type="protein sequence ID" value="MPN05537.1"/>
    <property type="molecule type" value="Genomic_DNA"/>
</dbReference>
<dbReference type="SMART" id="SM00422">
    <property type="entry name" value="HTH_MERR"/>
    <property type="match status" value="1"/>
</dbReference>
<evidence type="ECO:0000256" key="1">
    <source>
        <dbReference type="ARBA" id="ARBA00023125"/>
    </source>
</evidence>
<proteinExistence type="predicted"/>
<comment type="caution">
    <text evidence="4">The sequence shown here is derived from an EMBL/GenBank/DDBJ whole genome shotgun (WGS) entry which is preliminary data.</text>
</comment>
<evidence type="ECO:0000259" key="3">
    <source>
        <dbReference type="PROSITE" id="PS50937"/>
    </source>
</evidence>
<dbReference type="PRINTS" id="PR00040">
    <property type="entry name" value="HTHMERR"/>
</dbReference>
<dbReference type="SUPFAM" id="SSF46955">
    <property type="entry name" value="Putative DNA-binding domain"/>
    <property type="match status" value="1"/>
</dbReference>
<feature type="domain" description="HTH merR-type" evidence="3">
    <location>
        <begin position="20"/>
        <end position="89"/>
    </location>
</feature>
<accession>A0A645EUK7</accession>
<dbReference type="PANTHER" id="PTHR30204">
    <property type="entry name" value="REDOX-CYCLING DRUG-SENSING TRANSCRIPTIONAL ACTIVATOR SOXR"/>
    <property type="match status" value="1"/>
</dbReference>
<evidence type="ECO:0000256" key="2">
    <source>
        <dbReference type="SAM" id="MobiDB-lite"/>
    </source>
</evidence>
<evidence type="ECO:0000313" key="4">
    <source>
        <dbReference type="EMBL" id="MPN05537.1"/>
    </source>
</evidence>
<protein>
    <recommendedName>
        <fullName evidence="3">HTH merR-type domain-containing protein</fullName>
    </recommendedName>
</protein>
<name>A0A645EUK7_9ZZZZ</name>
<dbReference type="GO" id="GO:0045893">
    <property type="term" value="P:positive regulation of DNA-templated transcription"/>
    <property type="evidence" value="ECO:0007669"/>
    <property type="project" value="InterPro"/>
</dbReference>
<dbReference type="PROSITE" id="PS00552">
    <property type="entry name" value="HTH_MERR_1"/>
    <property type="match status" value="1"/>
</dbReference>
<dbReference type="Gene3D" id="1.10.1660.10">
    <property type="match status" value="1"/>
</dbReference>
<dbReference type="Pfam" id="PF13411">
    <property type="entry name" value="MerR_1"/>
    <property type="match status" value="1"/>
</dbReference>
<feature type="region of interest" description="Disordered" evidence="2">
    <location>
        <begin position="149"/>
        <end position="169"/>
    </location>
</feature>
<dbReference type="CDD" id="cd04784">
    <property type="entry name" value="HTH_CadR-PbrR"/>
    <property type="match status" value="1"/>
</dbReference>
<organism evidence="4">
    <name type="scientific">bioreactor metagenome</name>
    <dbReference type="NCBI Taxonomy" id="1076179"/>
    <lineage>
        <taxon>unclassified sequences</taxon>
        <taxon>metagenomes</taxon>
        <taxon>ecological metagenomes</taxon>
    </lineage>
</organism>
<dbReference type="PROSITE" id="PS50937">
    <property type="entry name" value="HTH_MERR_2"/>
    <property type="match status" value="1"/>
</dbReference>
<dbReference type="GO" id="GO:0046872">
    <property type="term" value="F:metal ion binding"/>
    <property type="evidence" value="ECO:0007669"/>
    <property type="project" value="InterPro"/>
</dbReference>
<reference evidence="4" key="1">
    <citation type="submission" date="2019-08" db="EMBL/GenBank/DDBJ databases">
        <authorList>
            <person name="Kucharzyk K."/>
            <person name="Murdoch R.W."/>
            <person name="Higgins S."/>
            <person name="Loffler F."/>
        </authorList>
    </citation>
    <scope>NUCLEOTIDE SEQUENCE</scope>
</reference>
<dbReference type="InterPro" id="IPR009061">
    <property type="entry name" value="DNA-bd_dom_put_sf"/>
</dbReference>
<dbReference type="GO" id="GO:0003700">
    <property type="term" value="F:DNA-binding transcription factor activity"/>
    <property type="evidence" value="ECO:0007669"/>
    <property type="project" value="InterPro"/>
</dbReference>
<dbReference type="InterPro" id="IPR000551">
    <property type="entry name" value="MerR-type_HTH_dom"/>
</dbReference>